<sequence length="386" mass="41514">MSANYNVNSQMHRTTLGAQQGDPRRTGNDASFVASGATDPTSLVPRSHTVPGSSYGGSSTAYGDPSRAIYQHNTSPYSNQSPPRPASLSHDQGNYTLRSSQLAGPGQSGYPGELPNSYVQRSISNTLPGTGHGYRSPPFSQPPGIDNITDGMGTLTTSPTGAQWPITPTPGLHGHAAGVSYCSIKPVQPISRGSNLSQNVISGTSSTHNTTLDPRYTVQKSPKSFFRVGRVFAILWHENEGSSVRGTQSYISEGPVYRGRFNEPVHSGIRRMVVVKALDQCAWCFPVSTYSRKGVAKTGVDASKHAIIHMQGTEPQLGSGEPHMTKGPLEVAPASPDQKLDHMSRLNFGKIYTVEHNVKVLPVGKITERSMPRFQNYATSEFNAMS</sequence>
<evidence type="ECO:0000313" key="1">
    <source>
        <dbReference type="EMBL" id="KAK1140563.1"/>
    </source>
</evidence>
<organism evidence="1 2">
    <name type="scientific">Aspergillus melleus</name>
    <dbReference type="NCBI Taxonomy" id="138277"/>
    <lineage>
        <taxon>Eukaryota</taxon>
        <taxon>Fungi</taxon>
        <taxon>Dikarya</taxon>
        <taxon>Ascomycota</taxon>
        <taxon>Pezizomycotina</taxon>
        <taxon>Eurotiomycetes</taxon>
        <taxon>Eurotiomycetidae</taxon>
        <taxon>Eurotiales</taxon>
        <taxon>Aspergillaceae</taxon>
        <taxon>Aspergillus</taxon>
        <taxon>Aspergillus subgen. Circumdati</taxon>
    </lineage>
</organism>
<accession>A0ACC3AS35</accession>
<proteinExistence type="predicted"/>
<keyword evidence="2" id="KW-1185">Reference proteome</keyword>
<name>A0ACC3AS35_9EURO</name>
<dbReference type="Proteomes" id="UP001177260">
    <property type="component" value="Unassembled WGS sequence"/>
</dbReference>
<evidence type="ECO:0000313" key="2">
    <source>
        <dbReference type="Proteomes" id="UP001177260"/>
    </source>
</evidence>
<protein>
    <submittedName>
        <fullName evidence="1">Uncharacterized protein</fullName>
    </submittedName>
</protein>
<gene>
    <name evidence="1" type="ORF">N8T08_010200</name>
</gene>
<dbReference type="EMBL" id="JAOPJF010000080">
    <property type="protein sequence ID" value="KAK1140563.1"/>
    <property type="molecule type" value="Genomic_DNA"/>
</dbReference>
<comment type="caution">
    <text evidence="1">The sequence shown here is derived from an EMBL/GenBank/DDBJ whole genome shotgun (WGS) entry which is preliminary data.</text>
</comment>
<reference evidence="1 2" key="1">
    <citation type="journal article" date="2023" name="ACS Omega">
        <title>Identification of the Neoaspergillic Acid Biosynthesis Gene Cluster by Establishing an In Vitro CRISPR-Ribonucleoprotein Genetic System in Aspergillus melleus.</title>
        <authorList>
            <person name="Yuan B."/>
            <person name="Grau M.F."/>
            <person name="Murata R.M."/>
            <person name="Torok T."/>
            <person name="Venkateswaran K."/>
            <person name="Stajich J.E."/>
            <person name="Wang C.C.C."/>
        </authorList>
    </citation>
    <scope>NUCLEOTIDE SEQUENCE [LARGE SCALE GENOMIC DNA]</scope>
    <source>
        <strain evidence="1 2">IMV 1140</strain>
    </source>
</reference>